<sequence length="153" mass="16153">MQERPDGGQKGGVTALAKAFAEVFGVQQALVVTVDGVDDIPVVAEFMREQSAVNGVRWPGWAGAASGRVDQVLLECGRDLPGVVEDADRAGQFRNAEGCEEGFQAGGDVGGVCGEWVPGGAGVCGRVRERAFCRLHSKPDVRVGREFIPQRKG</sequence>
<organism evidence="1 2">
    <name type="scientific">Deinococcus seoulensis</name>
    <dbReference type="NCBI Taxonomy" id="1837379"/>
    <lineage>
        <taxon>Bacteria</taxon>
        <taxon>Thermotogati</taxon>
        <taxon>Deinococcota</taxon>
        <taxon>Deinococci</taxon>
        <taxon>Deinococcales</taxon>
        <taxon>Deinococcaceae</taxon>
        <taxon>Deinococcus</taxon>
    </lineage>
</organism>
<name>A0ABQ2RWF5_9DEIO</name>
<dbReference type="EMBL" id="BMQM01000017">
    <property type="protein sequence ID" value="GGR62922.1"/>
    <property type="molecule type" value="Genomic_DNA"/>
</dbReference>
<evidence type="ECO:0000313" key="1">
    <source>
        <dbReference type="EMBL" id="GGR62922.1"/>
    </source>
</evidence>
<reference evidence="2" key="1">
    <citation type="journal article" date="2019" name="Int. J. Syst. Evol. Microbiol.">
        <title>The Global Catalogue of Microorganisms (GCM) 10K type strain sequencing project: providing services to taxonomists for standard genome sequencing and annotation.</title>
        <authorList>
            <consortium name="The Broad Institute Genomics Platform"/>
            <consortium name="The Broad Institute Genome Sequencing Center for Infectious Disease"/>
            <person name="Wu L."/>
            <person name="Ma J."/>
        </authorList>
    </citation>
    <scope>NUCLEOTIDE SEQUENCE [LARGE SCALE GENOMIC DNA]</scope>
    <source>
        <strain evidence="2">JCM 31404</strain>
    </source>
</reference>
<proteinExistence type="predicted"/>
<comment type="caution">
    <text evidence="1">The sequence shown here is derived from an EMBL/GenBank/DDBJ whole genome shotgun (WGS) entry which is preliminary data.</text>
</comment>
<evidence type="ECO:0000313" key="2">
    <source>
        <dbReference type="Proteomes" id="UP000634308"/>
    </source>
</evidence>
<keyword evidence="2" id="KW-1185">Reference proteome</keyword>
<protein>
    <submittedName>
        <fullName evidence="1">Uncharacterized protein</fullName>
    </submittedName>
</protein>
<gene>
    <name evidence="1" type="ORF">GCM10008959_26230</name>
</gene>
<dbReference type="Proteomes" id="UP000634308">
    <property type="component" value="Unassembled WGS sequence"/>
</dbReference>
<accession>A0ABQ2RWF5</accession>